<dbReference type="OrthoDB" id="9805307at2"/>
<dbReference type="Pfam" id="PF01557">
    <property type="entry name" value="FAA_hydrolase"/>
    <property type="match status" value="1"/>
</dbReference>
<dbReference type="GO" id="GO:0050385">
    <property type="term" value="F:ureidoglycolate lyase activity"/>
    <property type="evidence" value="ECO:0007669"/>
    <property type="project" value="UniProtKB-EC"/>
</dbReference>
<keyword evidence="4" id="KW-1185">Reference proteome</keyword>
<dbReference type="GO" id="GO:0046872">
    <property type="term" value="F:metal ion binding"/>
    <property type="evidence" value="ECO:0007669"/>
    <property type="project" value="UniProtKB-KW"/>
</dbReference>
<dbReference type="Proteomes" id="UP000011919">
    <property type="component" value="Unassembled WGS sequence"/>
</dbReference>
<dbReference type="eggNOG" id="COG0179">
    <property type="taxonomic scope" value="Bacteria"/>
</dbReference>
<dbReference type="STRING" id="1235279.C772_01492"/>
<dbReference type="SUPFAM" id="SSF56529">
    <property type="entry name" value="FAH"/>
    <property type="match status" value="1"/>
</dbReference>
<comment type="caution">
    <text evidence="3">The sequence shown here is derived from an EMBL/GenBank/DDBJ whole genome shotgun (WGS) entry which is preliminary data.</text>
</comment>
<name>M7NH71_9BACL</name>
<organism evidence="3 4">
    <name type="scientific">Bhargavaea cecembensis DSE10</name>
    <dbReference type="NCBI Taxonomy" id="1235279"/>
    <lineage>
        <taxon>Bacteria</taxon>
        <taxon>Bacillati</taxon>
        <taxon>Bacillota</taxon>
        <taxon>Bacilli</taxon>
        <taxon>Bacillales</taxon>
        <taxon>Caryophanaceae</taxon>
        <taxon>Bhargavaea</taxon>
    </lineage>
</organism>
<dbReference type="PANTHER" id="PTHR11820">
    <property type="entry name" value="ACYLPYRUVASE"/>
    <property type="match status" value="1"/>
</dbReference>
<gene>
    <name evidence="3" type="ORF">C772_01492</name>
</gene>
<feature type="domain" description="Fumarylacetoacetase-like C-terminal" evidence="2">
    <location>
        <begin position="88"/>
        <end position="287"/>
    </location>
</feature>
<sequence>MRLATVKLEGNETAAIIAGVKAVMVEEVNKAEGKKWATSLFEIIDSGQLGEMTNWYHREGKQKILDGEIGELDTASLEYQPLYRNPSKIWGIGLNYVDHASDLGEIAPNTEPASFMKPTTSIIGPGETINIPHQSERTTAEAELGVIIGKVCKDVEEADAMDYIAGYTTIIDMTAEDILQRNPRYLTRSKSFDTFFSFGPQFVTPDEVEDLMKLEVSTMINGEVHRKNTVDHMTFNPLNLVSFHSKVMTLLPGDIISTGTPGAVVINNGDVVECRIEGFAPLLNHVRDLKVETKGELAAETGV</sequence>
<keyword evidence="3" id="KW-0456">Lyase</keyword>
<evidence type="ECO:0000313" key="4">
    <source>
        <dbReference type="Proteomes" id="UP000011919"/>
    </source>
</evidence>
<dbReference type="PATRIC" id="fig|1235279.3.peg.1492"/>
<evidence type="ECO:0000313" key="3">
    <source>
        <dbReference type="EMBL" id="EMR06597.1"/>
    </source>
</evidence>
<dbReference type="Gene3D" id="3.90.850.10">
    <property type="entry name" value="Fumarylacetoacetase-like, C-terminal domain"/>
    <property type="match status" value="1"/>
</dbReference>
<evidence type="ECO:0000259" key="2">
    <source>
        <dbReference type="Pfam" id="PF01557"/>
    </source>
</evidence>
<dbReference type="InterPro" id="IPR011234">
    <property type="entry name" value="Fumarylacetoacetase-like_C"/>
</dbReference>
<dbReference type="AlphaFoldDB" id="M7NH71"/>
<dbReference type="EMBL" id="AOFT01000006">
    <property type="protein sequence ID" value="EMR06597.1"/>
    <property type="molecule type" value="Genomic_DNA"/>
</dbReference>
<evidence type="ECO:0000256" key="1">
    <source>
        <dbReference type="ARBA" id="ARBA00022723"/>
    </source>
</evidence>
<accession>M7NH71</accession>
<proteinExistence type="predicted"/>
<keyword evidence="1" id="KW-0479">Metal-binding</keyword>
<reference evidence="3 4" key="1">
    <citation type="journal article" date="2013" name="Genome Announc.">
        <title>Draft Genome Sequence of Bhargavaea cecembensis Strain DSE10T, Isolated from a Deep-Sea Sediment Sample Collected at a Depth of 5,904 m from the Chagos-Laccadive Ridge System in the Indian Ocean.</title>
        <authorList>
            <person name="Shivaji S."/>
            <person name="Ara S."/>
            <person name="Begum Z."/>
            <person name="Ruth M."/>
            <person name="Singh A."/>
            <person name="Kumar Pinnaka A."/>
        </authorList>
    </citation>
    <scope>NUCLEOTIDE SEQUENCE [LARGE SCALE GENOMIC DNA]</scope>
    <source>
        <strain evidence="3 4">DSE10</strain>
    </source>
</reference>
<protein>
    <submittedName>
        <fullName evidence="3">Ureidoglycolate lyase</fullName>
        <ecNumber evidence="3">4.3.2.3</ecNumber>
    </submittedName>
</protein>
<dbReference type="InterPro" id="IPR036663">
    <property type="entry name" value="Fumarylacetoacetase_C_sf"/>
</dbReference>
<dbReference type="RefSeq" id="WP_008298729.1">
    <property type="nucleotide sequence ID" value="NZ_AOFT01000006.1"/>
</dbReference>
<dbReference type="EC" id="4.3.2.3" evidence="3"/>